<name>A0AA39ZDQ7_9PEZI</name>
<dbReference type="SUPFAM" id="SSF88697">
    <property type="entry name" value="PUA domain-like"/>
    <property type="match status" value="1"/>
</dbReference>
<reference evidence="2" key="1">
    <citation type="submission" date="2023-06" db="EMBL/GenBank/DDBJ databases">
        <title>Genome-scale phylogeny and comparative genomics of the fungal order Sordariales.</title>
        <authorList>
            <consortium name="Lawrence Berkeley National Laboratory"/>
            <person name="Hensen N."/>
            <person name="Bonometti L."/>
            <person name="Westerberg I."/>
            <person name="Brannstrom I.O."/>
            <person name="Guillou S."/>
            <person name="Cros-Aarteil S."/>
            <person name="Calhoun S."/>
            <person name="Haridas S."/>
            <person name="Kuo A."/>
            <person name="Mondo S."/>
            <person name="Pangilinan J."/>
            <person name="Riley R."/>
            <person name="Labutti K."/>
            <person name="Andreopoulos B."/>
            <person name="Lipzen A."/>
            <person name="Chen C."/>
            <person name="Yanf M."/>
            <person name="Daum C."/>
            <person name="Ng V."/>
            <person name="Clum A."/>
            <person name="Steindorff A."/>
            <person name="Ohm R."/>
            <person name="Martin F."/>
            <person name="Silar P."/>
            <person name="Natvig D."/>
            <person name="Lalanne C."/>
            <person name="Gautier V."/>
            <person name="Ament-Velasquez S.L."/>
            <person name="Kruys A."/>
            <person name="Hutchinson M.I."/>
            <person name="Powell A.J."/>
            <person name="Barry K."/>
            <person name="Miller A.N."/>
            <person name="Grigoriev I.V."/>
            <person name="Debuchy R."/>
            <person name="Gladieux P."/>
            <person name="Thoren M.H."/>
            <person name="Johannesson H."/>
        </authorList>
    </citation>
    <scope>NUCLEOTIDE SEQUENCE</scope>
    <source>
        <strain evidence="2">CBS 307.81</strain>
    </source>
</reference>
<evidence type="ECO:0000313" key="3">
    <source>
        <dbReference type="Proteomes" id="UP001174997"/>
    </source>
</evidence>
<evidence type="ECO:0000313" key="2">
    <source>
        <dbReference type="EMBL" id="KAK0669103.1"/>
    </source>
</evidence>
<evidence type="ECO:0000256" key="1">
    <source>
        <dbReference type="SAM" id="MobiDB-lite"/>
    </source>
</evidence>
<sequence>MPPKRKRSTKQDATPRQDVILPMREPYMTQILEGIKHYEFRKYKMADTVKRAWFYRVAPCSAITHVGEIAPPVTRAELLKAVRHDTETSDVDTLQEQEEVYEQILQEQLDEHHRKRKKAGNGDQAYGQQRQMDEAEVEALRLENTASKWGQYAYEVLAVYELETPIPLQQLKNKYGLAGPPRGMVYLPDLIRRHIDWEKQKKVGS</sequence>
<dbReference type="AlphaFoldDB" id="A0AA39ZDQ7"/>
<feature type="region of interest" description="Disordered" evidence="1">
    <location>
        <begin position="110"/>
        <end position="130"/>
    </location>
</feature>
<protein>
    <submittedName>
        <fullName evidence="2">Uncharacterized protein</fullName>
    </submittedName>
</protein>
<comment type="caution">
    <text evidence="2">The sequence shown here is derived from an EMBL/GenBank/DDBJ whole genome shotgun (WGS) entry which is preliminary data.</text>
</comment>
<dbReference type="InterPro" id="IPR015947">
    <property type="entry name" value="PUA-like_sf"/>
</dbReference>
<dbReference type="EMBL" id="JAULSY010000047">
    <property type="protein sequence ID" value="KAK0669103.1"/>
    <property type="molecule type" value="Genomic_DNA"/>
</dbReference>
<keyword evidence="3" id="KW-1185">Reference proteome</keyword>
<dbReference type="Proteomes" id="UP001174997">
    <property type="component" value="Unassembled WGS sequence"/>
</dbReference>
<gene>
    <name evidence="2" type="ORF">QBC41DRAFT_346674</name>
</gene>
<proteinExistence type="predicted"/>
<accession>A0AA39ZDQ7</accession>
<organism evidence="2 3">
    <name type="scientific">Cercophora samala</name>
    <dbReference type="NCBI Taxonomy" id="330535"/>
    <lineage>
        <taxon>Eukaryota</taxon>
        <taxon>Fungi</taxon>
        <taxon>Dikarya</taxon>
        <taxon>Ascomycota</taxon>
        <taxon>Pezizomycotina</taxon>
        <taxon>Sordariomycetes</taxon>
        <taxon>Sordariomycetidae</taxon>
        <taxon>Sordariales</taxon>
        <taxon>Lasiosphaeriaceae</taxon>
        <taxon>Cercophora</taxon>
    </lineage>
</organism>